<reference evidence="2" key="1">
    <citation type="submission" date="2013-04" db="EMBL/GenBank/DDBJ databases">
        <authorList>
            <person name="Qu J."/>
            <person name="Murali S.C."/>
            <person name="Bandaranaike D."/>
            <person name="Bellair M."/>
            <person name="Blankenburg K."/>
            <person name="Chao H."/>
            <person name="Dinh H."/>
            <person name="Doddapaneni H."/>
            <person name="Downs B."/>
            <person name="Dugan-Rocha S."/>
            <person name="Elkadiri S."/>
            <person name="Gnanaolivu R.D."/>
            <person name="Hernandez B."/>
            <person name="Javaid M."/>
            <person name="Jayaseelan J.C."/>
            <person name="Lee S."/>
            <person name="Li M."/>
            <person name="Ming W."/>
            <person name="Munidasa M."/>
            <person name="Muniz J."/>
            <person name="Nguyen L."/>
            <person name="Ongeri F."/>
            <person name="Osuji N."/>
            <person name="Pu L.-L."/>
            <person name="Puazo M."/>
            <person name="Qu C."/>
            <person name="Quiroz J."/>
            <person name="Raj R."/>
            <person name="Weissenberger G."/>
            <person name="Xin Y."/>
            <person name="Zou X."/>
            <person name="Han Y."/>
            <person name="Richards S."/>
            <person name="Worley K."/>
            <person name="Muzny D."/>
            <person name="Gibbs R."/>
        </authorList>
    </citation>
    <scope>NUCLEOTIDE SEQUENCE</scope>
    <source>
        <strain evidence="2">Sampled in the wild</strain>
    </source>
</reference>
<dbReference type="AlphaFoldDB" id="A0A8K0K6A8"/>
<feature type="signal peptide" evidence="1">
    <location>
        <begin position="1"/>
        <end position="41"/>
    </location>
</feature>
<proteinExistence type="predicted"/>
<name>A0A8K0K6A8_LADFU</name>
<comment type="caution">
    <text evidence="2">The sequence shown here is derived from an EMBL/GenBank/DDBJ whole genome shotgun (WGS) entry which is preliminary data.</text>
</comment>
<keyword evidence="1" id="KW-0732">Signal</keyword>
<evidence type="ECO:0000256" key="1">
    <source>
        <dbReference type="SAM" id="SignalP"/>
    </source>
</evidence>
<protein>
    <submittedName>
        <fullName evidence="2">Uncharacterized protein</fullName>
    </submittedName>
</protein>
<keyword evidence="3" id="KW-1185">Reference proteome</keyword>
<dbReference type="Proteomes" id="UP000792457">
    <property type="component" value="Unassembled WGS sequence"/>
</dbReference>
<organism evidence="2 3">
    <name type="scientific">Ladona fulva</name>
    <name type="common">Scarce chaser dragonfly</name>
    <name type="synonym">Libellula fulva</name>
    <dbReference type="NCBI Taxonomy" id="123851"/>
    <lineage>
        <taxon>Eukaryota</taxon>
        <taxon>Metazoa</taxon>
        <taxon>Ecdysozoa</taxon>
        <taxon>Arthropoda</taxon>
        <taxon>Hexapoda</taxon>
        <taxon>Insecta</taxon>
        <taxon>Pterygota</taxon>
        <taxon>Palaeoptera</taxon>
        <taxon>Odonata</taxon>
        <taxon>Epiprocta</taxon>
        <taxon>Anisoptera</taxon>
        <taxon>Libelluloidea</taxon>
        <taxon>Libellulidae</taxon>
        <taxon>Ladona</taxon>
    </lineage>
</organism>
<sequence length="104" mass="11310">MSLLRSHYFGKHFASRSSKFCPMRTALLFAIVLVVVASATAEDGCGLVTCPPSMPGVHNVIPNPHDTCSFCCCRTGTPEYKECPPHTGYEHGSRKCIKSSECSK</sequence>
<dbReference type="EMBL" id="KZ308413">
    <property type="protein sequence ID" value="KAG8229150.1"/>
    <property type="molecule type" value="Genomic_DNA"/>
</dbReference>
<reference evidence="2" key="2">
    <citation type="submission" date="2017-10" db="EMBL/GenBank/DDBJ databases">
        <title>Ladona fulva Genome sequencing and assembly.</title>
        <authorList>
            <person name="Murali S."/>
            <person name="Richards S."/>
            <person name="Bandaranaike D."/>
            <person name="Bellair M."/>
            <person name="Blankenburg K."/>
            <person name="Chao H."/>
            <person name="Dinh H."/>
            <person name="Doddapaneni H."/>
            <person name="Dugan-Rocha S."/>
            <person name="Elkadiri S."/>
            <person name="Gnanaolivu R."/>
            <person name="Hernandez B."/>
            <person name="Skinner E."/>
            <person name="Javaid M."/>
            <person name="Lee S."/>
            <person name="Li M."/>
            <person name="Ming W."/>
            <person name="Munidasa M."/>
            <person name="Muniz J."/>
            <person name="Nguyen L."/>
            <person name="Hughes D."/>
            <person name="Osuji N."/>
            <person name="Pu L.-L."/>
            <person name="Puazo M."/>
            <person name="Qu C."/>
            <person name="Quiroz J."/>
            <person name="Raj R."/>
            <person name="Weissenberger G."/>
            <person name="Xin Y."/>
            <person name="Zou X."/>
            <person name="Han Y."/>
            <person name="Worley K."/>
            <person name="Muzny D."/>
            <person name="Gibbs R."/>
        </authorList>
    </citation>
    <scope>NUCLEOTIDE SEQUENCE</scope>
    <source>
        <strain evidence="2">Sampled in the wild</strain>
    </source>
</reference>
<feature type="chain" id="PRO_5035426252" evidence="1">
    <location>
        <begin position="42"/>
        <end position="104"/>
    </location>
</feature>
<evidence type="ECO:0000313" key="2">
    <source>
        <dbReference type="EMBL" id="KAG8229150.1"/>
    </source>
</evidence>
<evidence type="ECO:0000313" key="3">
    <source>
        <dbReference type="Proteomes" id="UP000792457"/>
    </source>
</evidence>
<gene>
    <name evidence="2" type="ORF">J437_LFUL009220</name>
</gene>
<accession>A0A8K0K6A8</accession>